<evidence type="ECO:0000313" key="2">
    <source>
        <dbReference type="EMBL" id="CAD8285781.1"/>
    </source>
</evidence>
<evidence type="ECO:0000256" key="1">
    <source>
        <dbReference type="SAM" id="MobiDB-lite"/>
    </source>
</evidence>
<dbReference type="EMBL" id="HBEC01012629">
    <property type="protein sequence ID" value="CAD8285781.1"/>
    <property type="molecule type" value="Transcribed_RNA"/>
</dbReference>
<dbReference type="AlphaFoldDB" id="A0A7R9YTQ4"/>
<feature type="region of interest" description="Disordered" evidence="1">
    <location>
        <begin position="1"/>
        <end position="24"/>
    </location>
</feature>
<name>A0A7R9YTQ4_9CHLO</name>
<protein>
    <submittedName>
        <fullName evidence="2">Uncharacterized protein</fullName>
    </submittedName>
</protein>
<gene>
    <name evidence="2" type="ORF">CEUR00632_LOCUS5819</name>
</gene>
<proteinExistence type="predicted"/>
<sequence>MRKWLPNAMPHAIPNGKPPSCSRPTAAALRLTDDLRLFGQWASACVGNWRSSSGGRHVLAPPLPRSWTVCEGHMQCQFVPSLSRDDRRHLGRLSGRLTLTCPLF</sequence>
<organism evidence="2">
    <name type="scientific">Chlamydomonas euryale</name>
    <dbReference type="NCBI Taxonomy" id="1486919"/>
    <lineage>
        <taxon>Eukaryota</taxon>
        <taxon>Viridiplantae</taxon>
        <taxon>Chlorophyta</taxon>
        <taxon>core chlorophytes</taxon>
        <taxon>Chlorophyceae</taxon>
        <taxon>CS clade</taxon>
        <taxon>Chlamydomonadales</taxon>
        <taxon>Chlamydomonadaceae</taxon>
        <taxon>Chlamydomonas</taxon>
    </lineage>
</organism>
<accession>A0A7R9YTQ4</accession>
<reference evidence="2" key="1">
    <citation type="submission" date="2021-01" db="EMBL/GenBank/DDBJ databases">
        <authorList>
            <person name="Corre E."/>
            <person name="Pelletier E."/>
            <person name="Niang G."/>
            <person name="Scheremetjew M."/>
            <person name="Finn R."/>
            <person name="Kale V."/>
            <person name="Holt S."/>
            <person name="Cochrane G."/>
            <person name="Meng A."/>
            <person name="Brown T."/>
            <person name="Cohen L."/>
        </authorList>
    </citation>
    <scope>NUCLEOTIDE SEQUENCE</scope>
    <source>
        <strain evidence="2">CCMP219</strain>
    </source>
</reference>